<dbReference type="SUPFAM" id="SSF52047">
    <property type="entry name" value="RNI-like"/>
    <property type="match status" value="1"/>
</dbReference>
<dbReference type="AlphaFoldDB" id="A0A226CZ17"/>
<dbReference type="CDD" id="cd09487">
    <property type="entry name" value="SAM_superfamily"/>
    <property type="match status" value="1"/>
</dbReference>
<keyword evidence="3" id="KW-1185">Reference proteome</keyword>
<feature type="chain" id="PRO_5012850151" evidence="1">
    <location>
        <begin position="17"/>
        <end position="878"/>
    </location>
</feature>
<dbReference type="InterPro" id="IPR032675">
    <property type="entry name" value="LRR_dom_sf"/>
</dbReference>
<keyword evidence="1" id="KW-0732">Signal</keyword>
<dbReference type="InterPro" id="IPR013761">
    <property type="entry name" value="SAM/pointed_sf"/>
</dbReference>
<dbReference type="Gene3D" id="3.80.10.10">
    <property type="entry name" value="Ribonuclease Inhibitor"/>
    <property type="match status" value="1"/>
</dbReference>
<dbReference type="OrthoDB" id="10045355at2759"/>
<comment type="caution">
    <text evidence="2">The sequence shown here is derived from an EMBL/GenBank/DDBJ whole genome shotgun (WGS) entry which is preliminary data.</text>
</comment>
<evidence type="ECO:0000313" key="3">
    <source>
        <dbReference type="Proteomes" id="UP000198287"/>
    </source>
</evidence>
<dbReference type="Proteomes" id="UP000198287">
    <property type="component" value="Unassembled WGS sequence"/>
</dbReference>
<proteinExistence type="predicted"/>
<gene>
    <name evidence="2" type="ORF">Fcan01_26995</name>
</gene>
<name>A0A226CZ17_FOLCA</name>
<feature type="signal peptide" evidence="1">
    <location>
        <begin position="1"/>
        <end position="16"/>
    </location>
</feature>
<reference evidence="2 3" key="1">
    <citation type="submission" date="2015-12" db="EMBL/GenBank/DDBJ databases">
        <title>The genome of Folsomia candida.</title>
        <authorList>
            <person name="Faddeeva A."/>
            <person name="Derks M.F."/>
            <person name="Anvar Y."/>
            <person name="Smit S."/>
            <person name="Van Straalen N."/>
            <person name="Roelofs D."/>
        </authorList>
    </citation>
    <scope>NUCLEOTIDE SEQUENCE [LARGE SCALE GENOMIC DNA]</scope>
    <source>
        <strain evidence="2 3">VU population</strain>
        <tissue evidence="2">Whole body</tissue>
    </source>
</reference>
<evidence type="ECO:0000313" key="2">
    <source>
        <dbReference type="EMBL" id="OXA38203.1"/>
    </source>
</evidence>
<accession>A0A226CZ17</accession>
<organism evidence="2 3">
    <name type="scientific">Folsomia candida</name>
    <name type="common">Springtail</name>
    <dbReference type="NCBI Taxonomy" id="158441"/>
    <lineage>
        <taxon>Eukaryota</taxon>
        <taxon>Metazoa</taxon>
        <taxon>Ecdysozoa</taxon>
        <taxon>Arthropoda</taxon>
        <taxon>Hexapoda</taxon>
        <taxon>Collembola</taxon>
        <taxon>Entomobryomorpha</taxon>
        <taxon>Isotomoidea</taxon>
        <taxon>Isotomidae</taxon>
        <taxon>Proisotominae</taxon>
        <taxon>Folsomia</taxon>
    </lineage>
</organism>
<protein>
    <submittedName>
        <fullName evidence="2">Uncharacterized protein</fullName>
    </submittedName>
</protein>
<sequence length="878" mass="97943">MKTFAILAVCIAVAFAGVVNHQNCELLESALHNCALTHYLEKFKDNDVDDNVLKTLTDCAAGSMEERLLAEIVPSVGHRLKLIAAVREHHETFINLAHSNLTPKFHHLLHYANAVEHLGPLKQYWCMRFEAKHRLAKTIGKNSYNFKNISKTIARRISLNIAFSLCEEVGSGINYKSGSRTMFNDLKVVFDFSKLSINPNDDVLIVDSLTINGTKVKSGNYFILNDSASELQFCQICLCLIYDEKAHVVGKLVKCEEYFFNSFLFKISDFGKPILIDPKTLELEYPLLVVNNLDDPHGGDGQVVQIRISDCEGSIAEMIPGVEYLCEGDIIPANASDALHLTVTVRYQGIDIPVIDAVVPNSTVLPDVQYTLAWSVTPGAVPIGNTVQITSAVSDEASGVLAMCATIMAKIIAPEETTTMSGSEPTISAAKIWLLVSPDNFSPKLESPPEERSVEETALNNAIILNKILIESYTSLKTARLVCHFWNDIVLSHPNTGLALKLDAKYDENRDPLSFYDLFSTVDGRLAKQVITTHGSKVMYDITCKLTHFCDKFSDNVQSLELLIDDANYFTCIHKILTNRCPNLKRLHIFCKIDPNLENIVLQPLPPKRNLVSFVLNSEMKTPMQTLTSFSQLVIDASPNLREVTIPWGIYPNFENSKFLAYLTITLDNFDAAKIARFDPAALSRVLNQTSGQLVSLCFGEHDLRKSIYGSKTWTRKEFQLPRKMPKLRKYRNVLLDVFQCDDVLADFEKMPALKTLVIGKTDSTNSVCLHEFLQAVVDAGKILGGVKTLKIFEIHDVIFFEGLKTAFPNLESLEVDTCTKKDHFLEKESGMKLGVVMNACGGWSGLKHLELGLPTYPEEVKDVLQTMLDGLNLCKGW</sequence>
<dbReference type="EMBL" id="LNIX01000047">
    <property type="protein sequence ID" value="OXA38203.1"/>
    <property type="molecule type" value="Genomic_DNA"/>
</dbReference>
<evidence type="ECO:0000256" key="1">
    <source>
        <dbReference type="SAM" id="SignalP"/>
    </source>
</evidence>
<dbReference type="Gene3D" id="1.10.150.50">
    <property type="entry name" value="Transcription Factor, Ets-1"/>
    <property type="match status" value="1"/>
</dbReference>